<feature type="domain" description="Semialdehyde dehydrogenase NAD-binding" evidence="8">
    <location>
        <begin position="4"/>
        <end position="138"/>
    </location>
</feature>
<dbReference type="EC" id="1.2.1.38" evidence="2"/>
<evidence type="ECO:0000313" key="9">
    <source>
        <dbReference type="EMBL" id="SVA18918.1"/>
    </source>
</evidence>
<keyword evidence="3" id="KW-0055">Arginine biosynthesis</keyword>
<dbReference type="InterPro" id="IPR036291">
    <property type="entry name" value="NAD(P)-bd_dom_sf"/>
</dbReference>
<dbReference type="Pfam" id="PF22698">
    <property type="entry name" value="Semialdhyde_dhC_1"/>
    <property type="match status" value="1"/>
</dbReference>
<keyword evidence="6" id="KW-0560">Oxidoreductase</keyword>
<evidence type="ECO:0000256" key="5">
    <source>
        <dbReference type="ARBA" id="ARBA00022857"/>
    </source>
</evidence>
<evidence type="ECO:0000256" key="1">
    <source>
        <dbReference type="ARBA" id="ARBA00004862"/>
    </source>
</evidence>
<evidence type="ECO:0000256" key="3">
    <source>
        <dbReference type="ARBA" id="ARBA00022571"/>
    </source>
</evidence>
<evidence type="ECO:0000256" key="6">
    <source>
        <dbReference type="ARBA" id="ARBA00023002"/>
    </source>
</evidence>
<dbReference type="InterPro" id="IPR023013">
    <property type="entry name" value="AGPR_AS"/>
</dbReference>
<proteinExistence type="inferred from homology"/>
<dbReference type="GO" id="GO:0003942">
    <property type="term" value="F:N-acetyl-gamma-glutamyl-phosphate reductase activity"/>
    <property type="evidence" value="ECO:0007669"/>
    <property type="project" value="UniProtKB-EC"/>
</dbReference>
<dbReference type="PANTHER" id="PTHR32338:SF10">
    <property type="entry name" value="N-ACETYL-GAMMA-GLUTAMYL-PHOSPHATE REDUCTASE, CHLOROPLASTIC-RELATED"/>
    <property type="match status" value="1"/>
</dbReference>
<dbReference type="SMART" id="SM00859">
    <property type="entry name" value="Semialdhyde_dh"/>
    <property type="match status" value="1"/>
</dbReference>
<dbReference type="CDD" id="cd17895">
    <property type="entry name" value="AGPR_1_N"/>
    <property type="match status" value="1"/>
</dbReference>
<dbReference type="CDD" id="cd23934">
    <property type="entry name" value="AGPR_1_C"/>
    <property type="match status" value="1"/>
</dbReference>
<dbReference type="AlphaFoldDB" id="A0A381TTU3"/>
<evidence type="ECO:0000256" key="2">
    <source>
        <dbReference type="ARBA" id="ARBA00013072"/>
    </source>
</evidence>
<dbReference type="Gene3D" id="3.30.360.10">
    <property type="entry name" value="Dihydrodipicolinate Reductase, domain 2"/>
    <property type="match status" value="1"/>
</dbReference>
<accession>A0A381TTU3</accession>
<dbReference type="NCBIfam" id="TIGR01850">
    <property type="entry name" value="argC"/>
    <property type="match status" value="1"/>
</dbReference>
<dbReference type="InterPro" id="IPR050085">
    <property type="entry name" value="AGPR"/>
</dbReference>
<comment type="pathway">
    <text evidence="1">Amino-acid biosynthesis; L-arginine biosynthesis; N(2)-acetyl-L-ornithine from L-glutamate: step 3/4.</text>
</comment>
<organism evidence="9">
    <name type="scientific">marine metagenome</name>
    <dbReference type="NCBI Taxonomy" id="408172"/>
    <lineage>
        <taxon>unclassified sequences</taxon>
        <taxon>metagenomes</taxon>
        <taxon>ecological metagenomes</taxon>
    </lineage>
</organism>
<keyword evidence="4" id="KW-0028">Amino-acid biosynthesis</keyword>
<dbReference type="EMBL" id="UINC01005078">
    <property type="protein sequence ID" value="SVA18918.1"/>
    <property type="molecule type" value="Genomic_DNA"/>
</dbReference>
<evidence type="ECO:0000256" key="7">
    <source>
        <dbReference type="ARBA" id="ARBA00050557"/>
    </source>
</evidence>
<sequence>MTTRVGIVNVTGYAGSELVRLLHGHPETELVSVTGRSAAGQQLSDVFPHLACSDMLIEEELSGSLDLVFLSLPHKASAEIATPLLEQGIKVIDLSADFRLKNLDEYEYWYETKHPCPEYLKLSVYGLTELHRSEIGNARLIGNPGCYPTAAILGLYPAVKEGIIGPDLIIDAKSGVSGAGRSANLGTQFSEINENFFAYSVKGHRHFPEIVQELSLSTERLIPTFLTHLVPMTRGIMVTSYANIREGMLGSTKVVAERIREIYREFYTNQPFVRMVYKPPQTKETWGSNHCLVYTTVDERTNRLIVISCIDNLMKGAAGQAVQNMNLMQGYPEVMGLETLAVYP</sequence>
<dbReference type="InterPro" id="IPR000534">
    <property type="entry name" value="Semialdehyde_DH_NAD-bd"/>
</dbReference>
<dbReference type="HAMAP" id="MF_00150">
    <property type="entry name" value="ArgC_type1"/>
    <property type="match status" value="1"/>
</dbReference>
<evidence type="ECO:0000256" key="4">
    <source>
        <dbReference type="ARBA" id="ARBA00022605"/>
    </source>
</evidence>
<dbReference type="GO" id="GO:0006526">
    <property type="term" value="P:L-arginine biosynthetic process"/>
    <property type="evidence" value="ECO:0007669"/>
    <property type="project" value="UniProtKB-KW"/>
</dbReference>
<gene>
    <name evidence="9" type="ORF">METZ01_LOCUS71772</name>
</gene>
<comment type="catalytic activity">
    <reaction evidence="7">
        <text>N-acetyl-L-glutamate 5-semialdehyde + phosphate + NADP(+) = N-acetyl-L-glutamyl 5-phosphate + NADPH + H(+)</text>
        <dbReference type="Rhea" id="RHEA:21588"/>
        <dbReference type="ChEBI" id="CHEBI:15378"/>
        <dbReference type="ChEBI" id="CHEBI:29123"/>
        <dbReference type="ChEBI" id="CHEBI:43474"/>
        <dbReference type="ChEBI" id="CHEBI:57783"/>
        <dbReference type="ChEBI" id="CHEBI:57936"/>
        <dbReference type="ChEBI" id="CHEBI:58349"/>
        <dbReference type="EC" id="1.2.1.38"/>
    </reaction>
</comment>
<dbReference type="SUPFAM" id="SSF51735">
    <property type="entry name" value="NAD(P)-binding Rossmann-fold domains"/>
    <property type="match status" value="1"/>
</dbReference>
<dbReference type="SUPFAM" id="SSF55347">
    <property type="entry name" value="Glyceraldehyde-3-phosphate dehydrogenase-like, C-terminal domain"/>
    <property type="match status" value="1"/>
</dbReference>
<keyword evidence="5" id="KW-0521">NADP</keyword>
<name>A0A381TTU3_9ZZZZ</name>
<dbReference type="GO" id="GO:0070401">
    <property type="term" value="F:NADP+ binding"/>
    <property type="evidence" value="ECO:0007669"/>
    <property type="project" value="InterPro"/>
</dbReference>
<dbReference type="FunFam" id="3.30.360.10:FF:000014">
    <property type="entry name" value="N-acetyl-gamma-glutamyl-phosphate reductase"/>
    <property type="match status" value="1"/>
</dbReference>
<dbReference type="PANTHER" id="PTHR32338">
    <property type="entry name" value="N-ACETYL-GAMMA-GLUTAMYL-PHOSPHATE REDUCTASE, CHLOROPLASTIC-RELATED-RELATED"/>
    <property type="match status" value="1"/>
</dbReference>
<dbReference type="Pfam" id="PF01118">
    <property type="entry name" value="Semialdhyde_dh"/>
    <property type="match status" value="1"/>
</dbReference>
<dbReference type="InterPro" id="IPR058924">
    <property type="entry name" value="AGPR_dimerisation_dom"/>
</dbReference>
<evidence type="ECO:0000259" key="8">
    <source>
        <dbReference type="SMART" id="SM00859"/>
    </source>
</evidence>
<dbReference type="GO" id="GO:0051287">
    <property type="term" value="F:NAD binding"/>
    <property type="evidence" value="ECO:0007669"/>
    <property type="project" value="InterPro"/>
</dbReference>
<dbReference type="Gene3D" id="3.40.50.720">
    <property type="entry name" value="NAD(P)-binding Rossmann-like Domain"/>
    <property type="match status" value="1"/>
</dbReference>
<dbReference type="InterPro" id="IPR000706">
    <property type="entry name" value="AGPR_type-1"/>
</dbReference>
<reference evidence="9" key="1">
    <citation type="submission" date="2018-05" db="EMBL/GenBank/DDBJ databases">
        <authorList>
            <person name="Lanie J.A."/>
            <person name="Ng W.-L."/>
            <person name="Kazmierczak K.M."/>
            <person name="Andrzejewski T.M."/>
            <person name="Davidsen T.M."/>
            <person name="Wayne K.J."/>
            <person name="Tettelin H."/>
            <person name="Glass J.I."/>
            <person name="Rusch D."/>
            <person name="Podicherti R."/>
            <person name="Tsui H.-C.T."/>
            <person name="Winkler M.E."/>
        </authorList>
    </citation>
    <scope>NUCLEOTIDE SEQUENCE</scope>
</reference>
<protein>
    <recommendedName>
        <fullName evidence="2">N-acetyl-gamma-glutamyl-phosphate reductase</fullName>
        <ecNumber evidence="2">1.2.1.38</ecNumber>
    </recommendedName>
</protein>
<dbReference type="PROSITE" id="PS01224">
    <property type="entry name" value="ARGC"/>
    <property type="match status" value="1"/>
</dbReference>